<dbReference type="InterPro" id="IPR023780">
    <property type="entry name" value="Chromo_domain"/>
</dbReference>
<dbReference type="Gene3D" id="3.30.70.270">
    <property type="match status" value="1"/>
</dbReference>
<dbReference type="PANTHER" id="PTHR37984:SF15">
    <property type="entry name" value="INTEGRASE CATALYTIC DOMAIN-CONTAINING PROTEIN"/>
    <property type="match status" value="1"/>
</dbReference>
<dbReference type="GO" id="GO:0016787">
    <property type="term" value="F:hydrolase activity"/>
    <property type="evidence" value="ECO:0007669"/>
    <property type="project" value="UniProtKB-KW"/>
</dbReference>
<dbReference type="EMBL" id="KN822246">
    <property type="protein sequence ID" value="KIM51663.1"/>
    <property type="molecule type" value="Genomic_DNA"/>
</dbReference>
<dbReference type="InterPro" id="IPR001584">
    <property type="entry name" value="Integrase_cat-core"/>
</dbReference>
<dbReference type="PROSITE" id="PS50994">
    <property type="entry name" value="INTEGRASE"/>
    <property type="match status" value="1"/>
</dbReference>
<evidence type="ECO:0000313" key="5">
    <source>
        <dbReference type="Proteomes" id="UP000053989"/>
    </source>
</evidence>
<evidence type="ECO:0008006" key="6">
    <source>
        <dbReference type="Google" id="ProtNLM"/>
    </source>
</evidence>
<dbReference type="Pfam" id="PF17919">
    <property type="entry name" value="RT_RNaseH_2"/>
    <property type="match status" value="1"/>
</dbReference>
<dbReference type="CDD" id="cd00024">
    <property type="entry name" value="CD_CSD"/>
    <property type="match status" value="1"/>
</dbReference>
<reference evidence="5" key="2">
    <citation type="submission" date="2015-01" db="EMBL/GenBank/DDBJ databases">
        <title>Evolutionary Origins and Diversification of the Mycorrhizal Mutualists.</title>
        <authorList>
            <consortium name="DOE Joint Genome Institute"/>
            <consortium name="Mycorrhizal Genomics Consortium"/>
            <person name="Kohler A."/>
            <person name="Kuo A."/>
            <person name="Nagy L.G."/>
            <person name="Floudas D."/>
            <person name="Copeland A."/>
            <person name="Barry K.W."/>
            <person name="Cichocki N."/>
            <person name="Veneault-Fourrey C."/>
            <person name="LaButti K."/>
            <person name="Lindquist E.A."/>
            <person name="Lipzen A."/>
            <person name="Lundell T."/>
            <person name="Morin E."/>
            <person name="Murat C."/>
            <person name="Riley R."/>
            <person name="Ohm R."/>
            <person name="Sun H."/>
            <person name="Tunlid A."/>
            <person name="Henrissat B."/>
            <person name="Grigoriev I.V."/>
            <person name="Hibbett D.S."/>
            <person name="Martin F."/>
        </authorList>
    </citation>
    <scope>NUCLEOTIDE SEQUENCE [LARGE SCALE GENOMIC DNA]</scope>
    <source>
        <strain evidence="5">Foug A</strain>
    </source>
</reference>
<evidence type="ECO:0000259" key="3">
    <source>
        <dbReference type="PROSITE" id="PS50994"/>
    </source>
</evidence>
<dbReference type="GO" id="GO:0005634">
    <property type="term" value="C:nucleus"/>
    <property type="evidence" value="ECO:0007669"/>
    <property type="project" value="UniProtKB-ARBA"/>
</dbReference>
<dbReference type="SUPFAM" id="SSF54160">
    <property type="entry name" value="Chromo domain-like"/>
    <property type="match status" value="1"/>
</dbReference>
<dbReference type="GO" id="GO:0003964">
    <property type="term" value="F:RNA-directed DNA polymerase activity"/>
    <property type="evidence" value="ECO:0007669"/>
    <property type="project" value="UniProtKB-KW"/>
</dbReference>
<dbReference type="SUPFAM" id="SSF53098">
    <property type="entry name" value="Ribonuclease H-like"/>
    <property type="match status" value="1"/>
</dbReference>
<dbReference type="InterPro" id="IPR041588">
    <property type="entry name" value="Integrase_H2C2"/>
</dbReference>
<evidence type="ECO:0000256" key="1">
    <source>
        <dbReference type="ARBA" id="ARBA00022884"/>
    </source>
</evidence>
<dbReference type="InterPro" id="IPR000953">
    <property type="entry name" value="Chromo/chromo_shadow_dom"/>
</dbReference>
<dbReference type="GO" id="GO:0003723">
    <property type="term" value="F:RNA binding"/>
    <property type="evidence" value="ECO:0007669"/>
    <property type="project" value="UniProtKB-KW"/>
</dbReference>
<reference evidence="4 5" key="1">
    <citation type="submission" date="2014-04" db="EMBL/GenBank/DDBJ databases">
        <authorList>
            <consortium name="DOE Joint Genome Institute"/>
            <person name="Kuo A."/>
            <person name="Kohler A."/>
            <person name="Nagy L.G."/>
            <person name="Floudas D."/>
            <person name="Copeland A."/>
            <person name="Barry K.W."/>
            <person name="Cichocki N."/>
            <person name="Veneault-Fourrey C."/>
            <person name="LaButti K."/>
            <person name="Lindquist E.A."/>
            <person name="Lipzen A."/>
            <person name="Lundell T."/>
            <person name="Morin E."/>
            <person name="Murat C."/>
            <person name="Sun H."/>
            <person name="Tunlid A."/>
            <person name="Henrissat B."/>
            <person name="Grigoriev I.V."/>
            <person name="Hibbett D.S."/>
            <person name="Martin F."/>
            <person name="Nordberg H.P."/>
            <person name="Cantor M.N."/>
            <person name="Hua S.X."/>
        </authorList>
    </citation>
    <scope>NUCLEOTIDE SEQUENCE [LARGE SCALE GENOMIC DNA]</scope>
    <source>
        <strain evidence="4 5">Foug A</strain>
    </source>
</reference>
<dbReference type="InterPro" id="IPR043502">
    <property type="entry name" value="DNA/RNA_pol_sf"/>
</dbReference>
<dbReference type="GO" id="GO:0006338">
    <property type="term" value="P:chromatin remodeling"/>
    <property type="evidence" value="ECO:0007669"/>
    <property type="project" value="UniProtKB-ARBA"/>
</dbReference>
<protein>
    <recommendedName>
        <fullName evidence="6">Integrase catalytic domain-containing protein</fullName>
    </recommendedName>
</protein>
<keyword evidence="1" id="KW-0694">RNA-binding</keyword>
<feature type="domain" description="Chromo" evidence="2">
    <location>
        <begin position="582"/>
        <end position="641"/>
    </location>
</feature>
<dbReference type="InterPro" id="IPR016197">
    <property type="entry name" value="Chromo-like_dom_sf"/>
</dbReference>
<dbReference type="Pfam" id="PF17921">
    <property type="entry name" value="Integrase_H2C2"/>
    <property type="match status" value="1"/>
</dbReference>
<dbReference type="Gene3D" id="3.30.420.10">
    <property type="entry name" value="Ribonuclease H-like superfamily/Ribonuclease H"/>
    <property type="match status" value="1"/>
</dbReference>
<sequence>MDPEKVNAILKWPELMNVKQVHAFLRLGNFYRCFIKDYAIISRPMADLTCKDVIFNFGDKEKASFEALKAAFTTAPVLQYPDQDCKFCLKTNVSEFAVGGVISVKCDDGEFRPVAYMSHSMTPPEQNYPIHNKEMLAIIKATEAWRHYLKATPYAFEIHMDHNNLLYFTKSQNLSKRQARWQQWMMRFSYQLIYKKGSQMHIADPLSRRSDHYVSSGDDNKDQVLLNPVTIKSINVTDCTYEECQSLIMDFHDTPVTGHKGVKATYNGLRKHYVWNGMKEQIQTYVKHCQKTSGSLIPLPTPSGPWQDITMDFTEMLESLGYNYILVVVDQFSKEVVFVPCTKEETTYSTAELFRDHVWCQHGLPSTIVSDHGSVFASNFLGELYKLLGIKRKMSTAFHPQTDGQTEQLNCEINQYLRTYINDQQNKWAKWIKIAQFVWNNTVSEVTTDSPFGITQSYSPRMGMEPAETTAPVAKDFAVIFNKVVEASEKAKLSMKVQADKHQNPAPDYKVGQQVWLSMDNLHMLNHASKKLTEKWIGPYETLRIHLVVNVSRVKPYLGPLPSQPMSQPGPIQVSKERDEEYEVNYIVASCIYRCQLQYLVHWKGYEEHECTWEPASHVKNAPLVVERFYKENPSAPRKLCMAQSDFDSLFKPTPKNLTICEAQFCSLESCS</sequence>
<accession>A0A0C2YPM2</accession>
<feature type="domain" description="Integrase catalytic" evidence="3">
    <location>
        <begin position="301"/>
        <end position="474"/>
    </location>
</feature>
<dbReference type="SUPFAM" id="SSF56672">
    <property type="entry name" value="DNA/RNA polymerases"/>
    <property type="match status" value="1"/>
</dbReference>
<dbReference type="InterPro" id="IPR036397">
    <property type="entry name" value="RNaseH_sf"/>
</dbReference>
<dbReference type="GO" id="GO:0004519">
    <property type="term" value="F:endonuclease activity"/>
    <property type="evidence" value="ECO:0007669"/>
    <property type="project" value="UniProtKB-KW"/>
</dbReference>
<keyword evidence="5" id="KW-1185">Reference proteome</keyword>
<dbReference type="STRING" id="1036808.A0A0C2YPM2"/>
<dbReference type="HOGENOM" id="CLU_000384_38_1_1"/>
<dbReference type="InterPro" id="IPR043128">
    <property type="entry name" value="Rev_trsase/Diguanyl_cyclase"/>
</dbReference>
<dbReference type="Pfam" id="PF00385">
    <property type="entry name" value="Chromo"/>
    <property type="match status" value="1"/>
</dbReference>
<evidence type="ECO:0000313" key="4">
    <source>
        <dbReference type="EMBL" id="KIM51663.1"/>
    </source>
</evidence>
<dbReference type="OrthoDB" id="2273864at2759"/>
<dbReference type="SMART" id="SM00298">
    <property type="entry name" value="CHROMO"/>
    <property type="match status" value="1"/>
</dbReference>
<dbReference type="InterPro" id="IPR050951">
    <property type="entry name" value="Retrovirus_Pol_polyprotein"/>
</dbReference>
<dbReference type="InterPro" id="IPR012337">
    <property type="entry name" value="RNaseH-like_sf"/>
</dbReference>
<dbReference type="FunFam" id="3.30.70.270:FF:000020">
    <property type="entry name" value="Transposon Tf2-6 polyprotein-like Protein"/>
    <property type="match status" value="1"/>
</dbReference>
<proteinExistence type="predicted"/>
<dbReference type="GO" id="GO:0015074">
    <property type="term" value="P:DNA integration"/>
    <property type="evidence" value="ECO:0007669"/>
    <property type="project" value="InterPro"/>
</dbReference>
<dbReference type="Gene3D" id="2.40.50.40">
    <property type="match status" value="1"/>
</dbReference>
<dbReference type="Pfam" id="PF00665">
    <property type="entry name" value="rve"/>
    <property type="match status" value="1"/>
</dbReference>
<dbReference type="PANTHER" id="PTHR37984">
    <property type="entry name" value="PROTEIN CBG26694"/>
    <property type="match status" value="1"/>
</dbReference>
<name>A0A0C2YPM2_9AGAM</name>
<dbReference type="AlphaFoldDB" id="A0A0C2YPM2"/>
<dbReference type="PROSITE" id="PS50013">
    <property type="entry name" value="CHROMO_2"/>
    <property type="match status" value="1"/>
</dbReference>
<dbReference type="CDD" id="cd09274">
    <property type="entry name" value="RNase_HI_RT_Ty3"/>
    <property type="match status" value="1"/>
</dbReference>
<organism evidence="4 5">
    <name type="scientific">Scleroderma citrinum Foug A</name>
    <dbReference type="NCBI Taxonomy" id="1036808"/>
    <lineage>
        <taxon>Eukaryota</taxon>
        <taxon>Fungi</taxon>
        <taxon>Dikarya</taxon>
        <taxon>Basidiomycota</taxon>
        <taxon>Agaricomycotina</taxon>
        <taxon>Agaricomycetes</taxon>
        <taxon>Agaricomycetidae</taxon>
        <taxon>Boletales</taxon>
        <taxon>Sclerodermatineae</taxon>
        <taxon>Sclerodermataceae</taxon>
        <taxon>Scleroderma</taxon>
    </lineage>
</organism>
<gene>
    <name evidence="4" type="ORF">SCLCIDRAFT_33278</name>
</gene>
<dbReference type="Proteomes" id="UP000053989">
    <property type="component" value="Unassembled WGS sequence"/>
</dbReference>
<dbReference type="InParanoid" id="A0A0C2YPM2"/>
<dbReference type="Gene3D" id="1.10.340.70">
    <property type="match status" value="1"/>
</dbReference>
<evidence type="ECO:0000259" key="2">
    <source>
        <dbReference type="PROSITE" id="PS50013"/>
    </source>
</evidence>
<dbReference type="InterPro" id="IPR041577">
    <property type="entry name" value="RT_RNaseH_2"/>
</dbReference>